<accession>A0A391NSI5</accession>
<dbReference type="OrthoDB" id="289038at2759"/>
<dbReference type="Proteomes" id="UP000265618">
    <property type="component" value="Unassembled WGS sequence"/>
</dbReference>
<keyword evidence="2" id="KW-1185">Reference proteome</keyword>
<gene>
    <name evidence="1" type="ORF">KIPB_002504</name>
</gene>
<sequence>MSELGASYGGRLEMEPGTRKAVLPPFQAQIDKSVGDAMEEVLGGVIGCLTQRPLFVILEPALYCNAATDHTTPKDISPLYRPDIVSLLGEVSKELRHEVVSAVASEVGTRTADLTQALAQCRQCCQTTESELSTALASIRRMETSLAVRDTELANCRERYYTDTSTLKEQLFQRARLGEHFKPDALFGKPEASAQEASGEEGPGVLELKREILEYKKVGGCDFLSAPMYYRVTPS</sequence>
<evidence type="ECO:0000313" key="1">
    <source>
        <dbReference type="EMBL" id="GCA62278.1"/>
    </source>
</evidence>
<organism evidence="1 2">
    <name type="scientific">Kipferlia bialata</name>
    <dbReference type="NCBI Taxonomy" id="797122"/>
    <lineage>
        <taxon>Eukaryota</taxon>
        <taxon>Metamonada</taxon>
        <taxon>Carpediemonas-like organisms</taxon>
        <taxon>Kipferlia</taxon>
    </lineage>
</organism>
<dbReference type="EMBL" id="BDIP01000421">
    <property type="protein sequence ID" value="GCA62278.1"/>
    <property type="molecule type" value="Genomic_DNA"/>
</dbReference>
<evidence type="ECO:0000313" key="2">
    <source>
        <dbReference type="Proteomes" id="UP000265618"/>
    </source>
</evidence>
<dbReference type="AlphaFoldDB" id="A0A391NSI5"/>
<comment type="caution">
    <text evidence="1">The sequence shown here is derived from an EMBL/GenBank/DDBJ whole genome shotgun (WGS) entry which is preliminary data.</text>
</comment>
<protein>
    <submittedName>
        <fullName evidence="1">Uncharacterized protein</fullName>
    </submittedName>
</protein>
<reference evidence="1 2" key="1">
    <citation type="journal article" date="2018" name="PLoS ONE">
        <title>The draft genome of Kipferlia bialata reveals reductive genome evolution in fornicate parasites.</title>
        <authorList>
            <person name="Tanifuji G."/>
            <person name="Takabayashi S."/>
            <person name="Kume K."/>
            <person name="Takagi M."/>
            <person name="Nakayama T."/>
            <person name="Kamikawa R."/>
            <person name="Inagaki Y."/>
            <person name="Hashimoto T."/>
        </authorList>
    </citation>
    <scope>NUCLEOTIDE SEQUENCE [LARGE SCALE GENOMIC DNA]</scope>
    <source>
        <strain evidence="1">NY0173</strain>
    </source>
</reference>
<name>A0A391NSI5_9EUKA</name>
<proteinExistence type="predicted"/>